<feature type="compositionally biased region" description="Polar residues" evidence="8">
    <location>
        <begin position="338"/>
        <end position="350"/>
    </location>
</feature>
<feature type="compositionally biased region" description="Polar residues" evidence="8">
    <location>
        <begin position="404"/>
        <end position="418"/>
    </location>
</feature>
<dbReference type="PANTHER" id="PTHR30314:SF3">
    <property type="entry name" value="MITOCHONDRIAL DIVISION PROTEIN FSZA"/>
    <property type="match status" value="1"/>
</dbReference>
<evidence type="ECO:0000313" key="11">
    <source>
        <dbReference type="EMBL" id="WEG35895.1"/>
    </source>
</evidence>
<dbReference type="PRINTS" id="PR00423">
    <property type="entry name" value="CELLDVISFTSZ"/>
</dbReference>
<feature type="binding site" evidence="5">
    <location>
        <begin position="107"/>
        <end position="109"/>
    </location>
    <ligand>
        <name>GTP</name>
        <dbReference type="ChEBI" id="CHEBI:37565"/>
    </ligand>
</feature>
<dbReference type="InterPro" id="IPR000158">
    <property type="entry name" value="Cell_div_FtsZ"/>
</dbReference>
<name>A0ABY8C9X6_9FIRM</name>
<protein>
    <recommendedName>
        <fullName evidence="5 6">Cell division protein FtsZ</fullName>
    </recommendedName>
</protein>
<evidence type="ECO:0000256" key="2">
    <source>
        <dbReference type="ARBA" id="ARBA00022741"/>
    </source>
</evidence>
<comment type="similarity">
    <text evidence="1 5 7">Belongs to the FtsZ family.</text>
</comment>
<organism evidence="11 12">
    <name type="scientific">Amygdalobacter indicium</name>
    <dbReference type="NCBI Taxonomy" id="3029272"/>
    <lineage>
        <taxon>Bacteria</taxon>
        <taxon>Bacillati</taxon>
        <taxon>Bacillota</taxon>
        <taxon>Clostridia</taxon>
        <taxon>Eubacteriales</taxon>
        <taxon>Oscillospiraceae</taxon>
        <taxon>Amygdalobacter</taxon>
    </lineage>
</organism>
<reference evidence="11 12" key="1">
    <citation type="submission" date="2023-02" db="EMBL/GenBank/DDBJ databases">
        <title>Novel Oscillospiraceae bacterial genomes.</title>
        <authorList>
            <person name="Srinivasan S."/>
            <person name="Austin M.N."/>
            <person name="Fiedler T.L."/>
            <person name="Strenk S.M."/>
            <person name="Agnew K.J."/>
            <person name="Nagana Gowda G.A."/>
            <person name="Raftery D."/>
            <person name="Beamer M.A."/>
            <person name="Achilles S.L."/>
            <person name="Wiesenfeld H.C."/>
            <person name="Fredricks D.N."/>
            <person name="Hillier S.L."/>
        </authorList>
    </citation>
    <scope>NUCLEOTIDE SEQUENCE [LARGE SCALE GENOMIC DNA]</scope>
    <source>
        <strain evidence="11 12">CHIC02 1186E3-8</strain>
    </source>
</reference>
<dbReference type="SMART" id="SM00865">
    <property type="entry name" value="Tubulin_C"/>
    <property type="match status" value="1"/>
</dbReference>
<feature type="domain" description="Tubulin/FtsZ GTPase" evidence="9">
    <location>
        <begin position="12"/>
        <end position="204"/>
    </location>
</feature>
<dbReference type="CDD" id="cd02201">
    <property type="entry name" value="FtsZ_type1"/>
    <property type="match status" value="1"/>
</dbReference>
<feature type="domain" description="Tubulin/FtsZ 2-layer sandwich" evidence="10">
    <location>
        <begin position="206"/>
        <end position="323"/>
    </location>
</feature>
<comment type="subcellular location">
    <subcellularLocation>
        <location evidence="5">Cytoplasm</location>
    </subcellularLocation>
    <text evidence="5">Assembles at midcell at the inner surface of the cytoplasmic membrane.</text>
</comment>
<dbReference type="InterPro" id="IPR045061">
    <property type="entry name" value="FtsZ/CetZ"/>
</dbReference>
<accession>A0ABY8C9X6</accession>
<feature type="compositionally biased region" description="Polar residues" evidence="8">
    <location>
        <begin position="378"/>
        <end position="394"/>
    </location>
</feature>
<dbReference type="InterPro" id="IPR036525">
    <property type="entry name" value="Tubulin/FtsZ_GTPase_sf"/>
</dbReference>
<dbReference type="Gene3D" id="3.40.50.1440">
    <property type="entry name" value="Tubulin/FtsZ, GTPase domain"/>
    <property type="match status" value="1"/>
</dbReference>
<dbReference type="Proteomes" id="UP001220478">
    <property type="component" value="Chromosome"/>
</dbReference>
<evidence type="ECO:0000256" key="5">
    <source>
        <dbReference type="HAMAP-Rule" id="MF_00909"/>
    </source>
</evidence>
<evidence type="ECO:0000256" key="6">
    <source>
        <dbReference type="NCBIfam" id="TIGR00065"/>
    </source>
</evidence>
<keyword evidence="3 5" id="KW-0342">GTP-binding</keyword>
<keyword evidence="2 5" id="KW-0547">Nucleotide-binding</keyword>
<dbReference type="GO" id="GO:0051301">
    <property type="term" value="P:cell division"/>
    <property type="evidence" value="ECO:0007669"/>
    <property type="project" value="UniProtKB-KW"/>
</dbReference>
<feature type="binding site" evidence="5">
    <location>
        <position position="142"/>
    </location>
    <ligand>
        <name>GTP</name>
        <dbReference type="ChEBI" id="CHEBI:37565"/>
    </ligand>
</feature>
<keyword evidence="5 7" id="KW-0131">Cell cycle</keyword>
<sequence length="446" mass="47709">MNMAMDKSNYASIKVIGVGGGGCNALSRMIIDPADGVEYIAVNTDSQAIDTIDADGKIVIGEKITRGLGAGANPEIGAKAAEESKEEIADKLEGADMVFITAGMGGGTGTGAAPVIAQIAREMGILTVGVVTRPFRFEGAKRMMNAEAGIHELEQYVDSLIVVPNDKLLEISEEDTTMVDAFKMADEVLESGVLGISDLITRPGMVNLDMNDIKCVMTDAGICHLGIGKASGENRMEEAINFAMNSPLLETSIEGAGQILLNFTGNKDLKLKEVNKAASMVRDAVAPEANVIFGMAVDESMGDEVAVTLIATCFGDDNRKRDNQPLAAANQRDLSFMKKSNTASTASMNRNKPAENSAALPSFLTGNESLGQATTTRRSAYAQNNLSNSYQDSRSAYERPLPKTGNTLPLRSQTQMTNNKREQTEKHEKSGRILPWFYADDEGTEE</sequence>
<proteinExistence type="inferred from homology"/>
<comment type="subunit">
    <text evidence="5">Homodimer. Polymerizes to form a dynamic ring structure in a strictly GTP-dependent manner. Interacts directly with several other division proteins.</text>
</comment>
<dbReference type="PANTHER" id="PTHR30314">
    <property type="entry name" value="CELL DIVISION PROTEIN FTSZ-RELATED"/>
    <property type="match status" value="1"/>
</dbReference>
<dbReference type="Pfam" id="PF12327">
    <property type="entry name" value="FtsZ_C"/>
    <property type="match status" value="1"/>
</dbReference>
<feature type="region of interest" description="Disordered" evidence="8">
    <location>
        <begin position="378"/>
        <end position="446"/>
    </location>
</feature>
<evidence type="ECO:0000259" key="9">
    <source>
        <dbReference type="SMART" id="SM00864"/>
    </source>
</evidence>
<keyword evidence="5 7" id="KW-0132">Cell division</keyword>
<feature type="region of interest" description="Disordered" evidence="8">
    <location>
        <begin position="334"/>
        <end position="363"/>
    </location>
</feature>
<evidence type="ECO:0000256" key="1">
    <source>
        <dbReference type="ARBA" id="ARBA00009690"/>
    </source>
</evidence>
<dbReference type="PROSITE" id="PS01135">
    <property type="entry name" value="FTSZ_2"/>
    <property type="match status" value="1"/>
</dbReference>
<evidence type="ECO:0000256" key="4">
    <source>
        <dbReference type="ARBA" id="ARBA00023210"/>
    </source>
</evidence>
<feature type="compositionally biased region" description="Basic and acidic residues" evidence="8">
    <location>
        <begin position="419"/>
        <end position="431"/>
    </location>
</feature>
<feature type="binding site" evidence="5">
    <location>
        <position position="138"/>
    </location>
    <ligand>
        <name>GTP</name>
        <dbReference type="ChEBI" id="CHEBI:37565"/>
    </ligand>
</feature>
<gene>
    <name evidence="5 11" type="primary">ftsZ</name>
    <name evidence="11" type="ORF">PYS61_01640</name>
</gene>
<dbReference type="SUPFAM" id="SSF55307">
    <property type="entry name" value="Tubulin C-terminal domain-like"/>
    <property type="match status" value="1"/>
</dbReference>
<evidence type="ECO:0000256" key="7">
    <source>
        <dbReference type="RuleBase" id="RU000631"/>
    </source>
</evidence>
<dbReference type="Gene3D" id="3.30.1330.20">
    <property type="entry name" value="Tubulin/FtsZ, C-terminal domain"/>
    <property type="match status" value="1"/>
</dbReference>
<evidence type="ECO:0000313" key="12">
    <source>
        <dbReference type="Proteomes" id="UP001220478"/>
    </source>
</evidence>
<feature type="binding site" evidence="5">
    <location>
        <position position="186"/>
    </location>
    <ligand>
        <name>GTP</name>
        <dbReference type="ChEBI" id="CHEBI:37565"/>
    </ligand>
</feature>
<dbReference type="Pfam" id="PF00091">
    <property type="entry name" value="Tubulin"/>
    <property type="match status" value="1"/>
</dbReference>
<evidence type="ECO:0000259" key="10">
    <source>
        <dbReference type="SMART" id="SM00865"/>
    </source>
</evidence>
<dbReference type="SMART" id="SM00864">
    <property type="entry name" value="Tubulin"/>
    <property type="match status" value="1"/>
</dbReference>
<keyword evidence="4 5" id="KW-0717">Septation</keyword>
<dbReference type="InterPro" id="IPR018316">
    <property type="entry name" value="Tubulin/FtsZ_2-layer-sand-dom"/>
</dbReference>
<evidence type="ECO:0000256" key="3">
    <source>
        <dbReference type="ARBA" id="ARBA00023134"/>
    </source>
</evidence>
<feature type="binding site" evidence="5">
    <location>
        <begin position="20"/>
        <end position="24"/>
    </location>
    <ligand>
        <name>GTP</name>
        <dbReference type="ChEBI" id="CHEBI:37565"/>
    </ligand>
</feature>
<dbReference type="InterPro" id="IPR008280">
    <property type="entry name" value="Tub_FtsZ_C"/>
</dbReference>
<comment type="function">
    <text evidence="5 7">Essential cell division protein that forms a contractile ring structure (Z ring) at the future cell division site. The regulation of the ring assembly controls the timing and the location of cell division. One of the functions of the FtsZ ring is to recruit other cell division proteins to the septum to produce a new cell wall between the dividing cells. Binds GTP and shows GTPase activity.</text>
</comment>
<dbReference type="HAMAP" id="MF_00909">
    <property type="entry name" value="FtsZ"/>
    <property type="match status" value="1"/>
</dbReference>
<keyword evidence="5" id="KW-0963">Cytoplasm</keyword>
<dbReference type="InterPro" id="IPR020805">
    <property type="entry name" value="Cell_div_FtsZ_CS"/>
</dbReference>
<evidence type="ECO:0000256" key="8">
    <source>
        <dbReference type="SAM" id="MobiDB-lite"/>
    </source>
</evidence>
<dbReference type="InterPro" id="IPR037103">
    <property type="entry name" value="Tubulin/FtsZ-like_C"/>
</dbReference>
<dbReference type="EMBL" id="CP118868">
    <property type="protein sequence ID" value="WEG35895.1"/>
    <property type="molecule type" value="Genomic_DNA"/>
</dbReference>
<dbReference type="InterPro" id="IPR024757">
    <property type="entry name" value="FtsZ_C"/>
</dbReference>
<dbReference type="InterPro" id="IPR003008">
    <property type="entry name" value="Tubulin_FtsZ_GTPase"/>
</dbReference>
<dbReference type="NCBIfam" id="TIGR00065">
    <property type="entry name" value="ftsZ"/>
    <property type="match status" value="1"/>
</dbReference>
<dbReference type="SUPFAM" id="SSF52490">
    <property type="entry name" value="Tubulin nucleotide-binding domain-like"/>
    <property type="match status" value="1"/>
</dbReference>
<keyword evidence="12" id="KW-1185">Reference proteome</keyword>